<feature type="domain" description="FAD-binding PCMH-type" evidence="7">
    <location>
        <begin position="191"/>
        <end position="365"/>
    </location>
</feature>
<dbReference type="Pfam" id="PF00941">
    <property type="entry name" value="FAD_binding_5"/>
    <property type="match status" value="1"/>
</dbReference>
<dbReference type="SMART" id="SM01092">
    <property type="entry name" value="CO_deh_flav_C"/>
    <property type="match status" value="1"/>
</dbReference>
<dbReference type="InterPro" id="IPR005107">
    <property type="entry name" value="CO_DH_flav_C"/>
</dbReference>
<sequence>MRKCIRFIKSGHVVELNDVAPTETLLDYLRLRARETGTKEGCAEGDCGACTVALGRLIDGELIYEPVNSCILLLAQIDGCELVTIEDLSRDGGLHPVQKAFLDHHASQCGFCTPGFIMSLFTLYHRDTPGLTSDDVTTWLAGNLCRCTGYRPIVDAALETCRSAANDAFRARAEKTEALLRDLADSDDILMETDGDRFIALPSTLDSLCALSATHTDATLVSGATDVGLWITKQLRDLPKIIALNRVQELQDIHVTSAGFDVGASVSFQKLHEVLGKHEPDIAEVLRRLGSIQVRTSGTMGGNIANGSPIGDSPPLLIALGAQISLRLGNETRRMPLEAFFLDYGKQDRRPGEVITQIHIPRLDASHAFRAFKLSKRFDQDISTVLAAFRFTLVQDRIVEARLAYGGMAGVPKRAAHAETALMGCVLSAPDSWNAAVEALDNDFTPLSDMRGSAEYRREAAKGLLFKALLEVSGRSSQETRICGHRYQEAGHAA</sequence>
<evidence type="ECO:0000259" key="6">
    <source>
        <dbReference type="PROSITE" id="PS51085"/>
    </source>
</evidence>
<dbReference type="Pfam" id="PF03450">
    <property type="entry name" value="CO_deh_flav_C"/>
    <property type="match status" value="1"/>
</dbReference>
<dbReference type="Gene3D" id="1.10.150.120">
    <property type="entry name" value="[2Fe-2S]-binding domain"/>
    <property type="match status" value="1"/>
</dbReference>
<dbReference type="Gene3D" id="3.30.43.10">
    <property type="entry name" value="Uridine Diphospho-n-acetylenolpyruvylglucosamine Reductase, domain 2"/>
    <property type="match status" value="1"/>
</dbReference>
<dbReference type="CDD" id="cd00207">
    <property type="entry name" value="fer2"/>
    <property type="match status" value="1"/>
</dbReference>
<evidence type="ECO:0000256" key="1">
    <source>
        <dbReference type="ARBA" id="ARBA00022630"/>
    </source>
</evidence>
<dbReference type="InterPro" id="IPR014307">
    <property type="entry name" value="Xanthine_DH_ssu"/>
</dbReference>
<comment type="caution">
    <text evidence="8">The sequence shown here is derived from an EMBL/GenBank/DDBJ whole genome shotgun (WGS) entry which is preliminary data.</text>
</comment>
<dbReference type="SUPFAM" id="SSF55447">
    <property type="entry name" value="CO dehydrogenase flavoprotein C-terminal domain-like"/>
    <property type="match status" value="1"/>
</dbReference>
<dbReference type="STRING" id="197461.A3843_12260"/>
<dbReference type="InterPro" id="IPR006058">
    <property type="entry name" value="2Fe2S_fd_BS"/>
</dbReference>
<dbReference type="PROSITE" id="PS51387">
    <property type="entry name" value="FAD_PCMH"/>
    <property type="match status" value="1"/>
</dbReference>
<dbReference type="Gene3D" id="3.10.20.30">
    <property type="match status" value="1"/>
</dbReference>
<dbReference type="Proteomes" id="UP000185783">
    <property type="component" value="Unassembled WGS sequence"/>
</dbReference>
<dbReference type="InterPro" id="IPR001041">
    <property type="entry name" value="2Fe-2S_ferredoxin-type"/>
</dbReference>
<keyword evidence="5" id="KW-0408">Iron</keyword>
<dbReference type="InterPro" id="IPR036318">
    <property type="entry name" value="FAD-bd_PCMH-like_sf"/>
</dbReference>
<dbReference type="InterPro" id="IPR036683">
    <property type="entry name" value="CO_DH_flav_C_dom_sf"/>
</dbReference>
<dbReference type="SUPFAM" id="SSF56176">
    <property type="entry name" value="FAD-binding/transporter-associated domain-like"/>
    <property type="match status" value="1"/>
</dbReference>
<dbReference type="PROSITE" id="PS00197">
    <property type="entry name" value="2FE2S_FER_1"/>
    <property type="match status" value="1"/>
</dbReference>
<dbReference type="InterPro" id="IPR002888">
    <property type="entry name" value="2Fe-2S-bd"/>
</dbReference>
<dbReference type="InterPro" id="IPR036010">
    <property type="entry name" value="2Fe-2S_ferredoxin-like_sf"/>
</dbReference>
<accession>A0A1U7JFF9</accession>
<keyword evidence="3" id="KW-0274">FAD</keyword>
<evidence type="ECO:0000313" key="9">
    <source>
        <dbReference type="Proteomes" id="UP000185783"/>
    </source>
</evidence>
<dbReference type="PANTHER" id="PTHR45444:SF3">
    <property type="entry name" value="XANTHINE DEHYDROGENASE"/>
    <property type="match status" value="1"/>
</dbReference>
<evidence type="ECO:0000256" key="2">
    <source>
        <dbReference type="ARBA" id="ARBA00022723"/>
    </source>
</evidence>
<proteinExistence type="predicted"/>
<protein>
    <submittedName>
        <fullName evidence="8">Xanthine dehydrogenase small subunit</fullName>
    </submittedName>
</protein>
<evidence type="ECO:0000256" key="4">
    <source>
        <dbReference type="ARBA" id="ARBA00023002"/>
    </source>
</evidence>
<dbReference type="InterPro" id="IPR012675">
    <property type="entry name" value="Beta-grasp_dom_sf"/>
</dbReference>
<dbReference type="InterPro" id="IPR036884">
    <property type="entry name" value="2Fe-2S-bd_dom_sf"/>
</dbReference>
<dbReference type="Gene3D" id="3.30.465.10">
    <property type="match status" value="1"/>
</dbReference>
<dbReference type="SUPFAM" id="SSF54292">
    <property type="entry name" value="2Fe-2S ferredoxin-like"/>
    <property type="match status" value="1"/>
</dbReference>
<dbReference type="InterPro" id="IPR002346">
    <property type="entry name" value="Mopterin_DH_FAD-bd"/>
</dbReference>
<dbReference type="InterPro" id="IPR012175">
    <property type="entry name" value="Xanth_DH_ssu_bac"/>
</dbReference>
<dbReference type="PROSITE" id="PS51085">
    <property type="entry name" value="2FE2S_FER_2"/>
    <property type="match status" value="1"/>
</dbReference>
<dbReference type="GO" id="GO:0071949">
    <property type="term" value="F:FAD binding"/>
    <property type="evidence" value="ECO:0007669"/>
    <property type="project" value="InterPro"/>
</dbReference>
<feature type="domain" description="2Fe-2S ferredoxin-type" evidence="6">
    <location>
        <begin position="3"/>
        <end position="88"/>
    </location>
</feature>
<dbReference type="Pfam" id="PF00111">
    <property type="entry name" value="Fer2"/>
    <property type="match status" value="1"/>
</dbReference>
<dbReference type="GO" id="GO:0004854">
    <property type="term" value="F:xanthine dehydrogenase activity"/>
    <property type="evidence" value="ECO:0007669"/>
    <property type="project" value="InterPro"/>
</dbReference>
<evidence type="ECO:0000313" key="8">
    <source>
        <dbReference type="EMBL" id="OKL43424.1"/>
    </source>
</evidence>
<name>A0A1U7JFF9_9HYPH</name>
<keyword evidence="2" id="KW-0479">Metal-binding</keyword>
<keyword evidence="1" id="KW-0285">Flavoprotein</keyword>
<dbReference type="GO" id="GO:0051537">
    <property type="term" value="F:2 iron, 2 sulfur cluster binding"/>
    <property type="evidence" value="ECO:0007669"/>
    <property type="project" value="InterPro"/>
</dbReference>
<dbReference type="AlphaFoldDB" id="A0A1U7JFF9"/>
<gene>
    <name evidence="8" type="ORF">A3843_12260</name>
</gene>
<keyword evidence="9" id="KW-1185">Reference proteome</keyword>
<dbReference type="InterPro" id="IPR016169">
    <property type="entry name" value="FAD-bd_PCMH_sub2"/>
</dbReference>
<organism evidence="8 9">
    <name type="scientific">Pseudovibrio exalbescens</name>
    <dbReference type="NCBI Taxonomy" id="197461"/>
    <lineage>
        <taxon>Bacteria</taxon>
        <taxon>Pseudomonadati</taxon>
        <taxon>Pseudomonadota</taxon>
        <taxon>Alphaproteobacteria</taxon>
        <taxon>Hyphomicrobiales</taxon>
        <taxon>Stappiaceae</taxon>
        <taxon>Pseudovibrio</taxon>
    </lineage>
</organism>
<dbReference type="Gene3D" id="3.30.390.50">
    <property type="entry name" value="CO dehydrogenase flavoprotein, C-terminal domain"/>
    <property type="match status" value="1"/>
</dbReference>
<evidence type="ECO:0000256" key="5">
    <source>
        <dbReference type="ARBA" id="ARBA00023004"/>
    </source>
</evidence>
<evidence type="ECO:0000259" key="7">
    <source>
        <dbReference type="PROSITE" id="PS51387"/>
    </source>
</evidence>
<dbReference type="NCBIfam" id="TIGR02963">
    <property type="entry name" value="xanthine_xdhA"/>
    <property type="match status" value="1"/>
</dbReference>
<evidence type="ECO:0000256" key="3">
    <source>
        <dbReference type="ARBA" id="ARBA00022827"/>
    </source>
</evidence>
<dbReference type="InterPro" id="IPR016208">
    <property type="entry name" value="Ald_Oxase/xanthine_DH-like"/>
</dbReference>
<keyword evidence="4" id="KW-0560">Oxidoreductase</keyword>
<dbReference type="PIRSF" id="PIRSF036557">
    <property type="entry name" value="XdhA_RC"/>
    <property type="match status" value="1"/>
</dbReference>
<reference evidence="8 9" key="1">
    <citation type="submission" date="2016-03" db="EMBL/GenBank/DDBJ databases">
        <title>Genome sequence of Nesiotobacter sp. nov., a moderately halophilic alphaproteobacterium isolated from the Yellow Sea, China.</title>
        <authorList>
            <person name="Zhang G."/>
            <person name="Zhang R."/>
        </authorList>
    </citation>
    <scope>NUCLEOTIDE SEQUENCE [LARGE SCALE GENOMIC DNA]</scope>
    <source>
        <strain evidence="8 9">WB1-6</strain>
    </source>
</reference>
<dbReference type="RefSeq" id="WP_028481033.1">
    <property type="nucleotide sequence ID" value="NZ_LVVZ01000019.1"/>
</dbReference>
<dbReference type="InterPro" id="IPR016167">
    <property type="entry name" value="FAD-bd_PCMH_sub1"/>
</dbReference>
<dbReference type="SUPFAM" id="SSF47741">
    <property type="entry name" value="CO dehydrogenase ISP C-domain like"/>
    <property type="match status" value="1"/>
</dbReference>
<dbReference type="InterPro" id="IPR016166">
    <property type="entry name" value="FAD-bd_PCMH"/>
</dbReference>
<dbReference type="PANTHER" id="PTHR45444">
    <property type="entry name" value="XANTHINE DEHYDROGENASE"/>
    <property type="match status" value="1"/>
</dbReference>
<dbReference type="Pfam" id="PF01799">
    <property type="entry name" value="Fer2_2"/>
    <property type="match status" value="1"/>
</dbReference>
<dbReference type="EMBL" id="LVVZ01000019">
    <property type="protein sequence ID" value="OKL43424.1"/>
    <property type="molecule type" value="Genomic_DNA"/>
</dbReference>
<dbReference type="GO" id="GO:0005506">
    <property type="term" value="F:iron ion binding"/>
    <property type="evidence" value="ECO:0007669"/>
    <property type="project" value="InterPro"/>
</dbReference>